<dbReference type="Pfam" id="PF02646">
    <property type="entry name" value="RmuC"/>
    <property type="match status" value="1"/>
</dbReference>
<protein>
    <submittedName>
        <fullName evidence="4">Unannotated protein</fullName>
    </submittedName>
</protein>
<accession>A0A6J6P0T7</accession>
<dbReference type="InterPro" id="IPR003798">
    <property type="entry name" value="DNA_recombination_RmuC"/>
</dbReference>
<proteinExistence type="predicted"/>
<dbReference type="PANTHER" id="PTHR30563:SF0">
    <property type="entry name" value="DNA RECOMBINATION PROTEIN RMUC"/>
    <property type="match status" value="1"/>
</dbReference>
<dbReference type="AlphaFoldDB" id="A0A6J6P0T7"/>
<evidence type="ECO:0000256" key="1">
    <source>
        <dbReference type="ARBA" id="ARBA00023054"/>
    </source>
</evidence>
<name>A0A6J6P0T7_9ZZZZ</name>
<dbReference type="PANTHER" id="PTHR30563">
    <property type="entry name" value="DNA RECOMBINATION PROTEIN RMUC"/>
    <property type="match status" value="1"/>
</dbReference>
<evidence type="ECO:0000256" key="2">
    <source>
        <dbReference type="ARBA" id="ARBA00023172"/>
    </source>
</evidence>
<sequence length="421" mass="46374">MNDFTVFFTVGALLLGGAIGLVIGQRLKGSGSPADTLQLEKDLAAANATVLGLSAQVAEAARERQERDERAKAELAEQNKILQELAPVQENIRKMQQKVDDLERERIGQFNTIKTQLDEAKNTNTILANNTSALQNALSNNQARGKWGEVQLRNLLQSAGMTPHVDFLEQFSGSNAAGDLIRPDCIIKYPDEKYVPIDSKFPMQDFERAIRIPEVASTEDEKSRKNYMKAHTDAVKKHIKEISGKNYYTALSSIEGLESAPEFTILFVPNDGVLAATLAEDPTIMEFAFSNQVALVSPNSLFGVLRTIQHIWRSAAQEETIRDILRVGVDLYSRMRTVASHAAKMGTQLDGAVAAYNSFVSSIERNLLTTTRDLNKRSLGMLDDNKPIVDLSELSETTNKFTKAELTADGEGDEEDPKALA</sequence>
<dbReference type="EMBL" id="CAEZXK010000035">
    <property type="protein sequence ID" value="CAB4692386.1"/>
    <property type="molecule type" value="Genomic_DNA"/>
</dbReference>
<dbReference type="GO" id="GO:0006310">
    <property type="term" value="P:DNA recombination"/>
    <property type="evidence" value="ECO:0007669"/>
    <property type="project" value="UniProtKB-KW"/>
</dbReference>
<gene>
    <name evidence="4" type="ORF">UFOPK2370_01043</name>
</gene>
<evidence type="ECO:0000313" key="4">
    <source>
        <dbReference type="EMBL" id="CAB4692386.1"/>
    </source>
</evidence>
<evidence type="ECO:0000256" key="3">
    <source>
        <dbReference type="SAM" id="Coils"/>
    </source>
</evidence>
<keyword evidence="1 3" id="KW-0175">Coiled coil</keyword>
<keyword evidence="2" id="KW-0233">DNA recombination</keyword>
<reference evidence="4" key="1">
    <citation type="submission" date="2020-05" db="EMBL/GenBank/DDBJ databases">
        <authorList>
            <person name="Chiriac C."/>
            <person name="Salcher M."/>
            <person name="Ghai R."/>
            <person name="Kavagutti S V."/>
        </authorList>
    </citation>
    <scope>NUCLEOTIDE SEQUENCE</scope>
</reference>
<organism evidence="4">
    <name type="scientific">freshwater metagenome</name>
    <dbReference type="NCBI Taxonomy" id="449393"/>
    <lineage>
        <taxon>unclassified sequences</taxon>
        <taxon>metagenomes</taxon>
        <taxon>ecological metagenomes</taxon>
    </lineage>
</organism>
<feature type="coiled-coil region" evidence="3">
    <location>
        <begin position="58"/>
        <end position="105"/>
    </location>
</feature>